<organism evidence="4 5">
    <name type="scientific">Sphingomonas carotinifaciens</name>
    <dbReference type="NCBI Taxonomy" id="1166323"/>
    <lineage>
        <taxon>Bacteria</taxon>
        <taxon>Pseudomonadati</taxon>
        <taxon>Pseudomonadota</taxon>
        <taxon>Alphaproteobacteria</taxon>
        <taxon>Sphingomonadales</taxon>
        <taxon>Sphingomonadaceae</taxon>
        <taxon>Sphingomonas</taxon>
    </lineage>
</organism>
<feature type="domain" description="AB hydrolase-1" evidence="2">
    <location>
        <begin position="24"/>
        <end position="249"/>
    </location>
</feature>
<dbReference type="Proteomes" id="UP000436801">
    <property type="component" value="Unassembled WGS sequence"/>
</dbReference>
<sequence length="277" mass="29333">MRAAHALRPVPPPAGYRDTGGDGPVVVLIHGVGLDKDMWAAQVEALRTDRRVIAVDMLGHGDSPQPPAGATLEDYAEHLRGVLDALGVASAVLIGFSMGALVARAFALAWPDRVAALVLLNGVFARSPEVRAAIVARVAEVEAHGPAANLDAALERWFSPDFRRIHADYIARLRGRFAANDPVGYARSYRLFATGDAYGLDRLGEIAAPTLVATGEHDVGSTPAMAQALASHITGAAVRVIPGARHMMPVEMPAETNALLRGFLQSVAPQRRVPGDR</sequence>
<dbReference type="EMBL" id="FNBI01000004">
    <property type="protein sequence ID" value="SDF63093.1"/>
    <property type="molecule type" value="Genomic_DNA"/>
</dbReference>
<dbReference type="InterPro" id="IPR050266">
    <property type="entry name" value="AB_hydrolase_sf"/>
</dbReference>
<evidence type="ECO:0000256" key="1">
    <source>
        <dbReference type="ARBA" id="ARBA00022801"/>
    </source>
</evidence>
<dbReference type="Proteomes" id="UP000323502">
    <property type="component" value="Unassembled WGS sequence"/>
</dbReference>
<evidence type="ECO:0000313" key="5">
    <source>
        <dbReference type="Proteomes" id="UP000323502"/>
    </source>
</evidence>
<dbReference type="PRINTS" id="PR00111">
    <property type="entry name" value="ABHYDROLASE"/>
</dbReference>
<dbReference type="InterPro" id="IPR000639">
    <property type="entry name" value="Epox_hydrolase-like"/>
</dbReference>
<keyword evidence="1 3" id="KW-0378">Hydrolase</keyword>
<reference evidence="3 6" key="2">
    <citation type="submission" date="2019-12" db="EMBL/GenBank/DDBJ databases">
        <authorList>
            <person name="Zheng J."/>
        </authorList>
    </citation>
    <scope>NUCLEOTIDE SEQUENCE [LARGE SCALE GENOMIC DNA]</scope>
    <source>
        <strain evidence="3 6">DSM 27347</strain>
    </source>
</reference>
<keyword evidence="5" id="KW-1185">Reference proteome</keyword>
<dbReference type="Pfam" id="PF00561">
    <property type="entry name" value="Abhydrolase_1"/>
    <property type="match status" value="1"/>
</dbReference>
<dbReference type="InterPro" id="IPR000073">
    <property type="entry name" value="AB_hydrolase_1"/>
</dbReference>
<dbReference type="PANTHER" id="PTHR43798">
    <property type="entry name" value="MONOACYLGLYCEROL LIPASE"/>
    <property type="match status" value="1"/>
</dbReference>
<evidence type="ECO:0000313" key="4">
    <source>
        <dbReference type="EMBL" id="SDF63093.1"/>
    </source>
</evidence>
<protein>
    <submittedName>
        <fullName evidence="4">3-oxoadipate enol-lactonase</fullName>
    </submittedName>
    <submittedName>
        <fullName evidence="3">Alpha/beta fold hydrolase</fullName>
    </submittedName>
</protein>
<evidence type="ECO:0000259" key="2">
    <source>
        <dbReference type="Pfam" id="PF00561"/>
    </source>
</evidence>
<dbReference type="EMBL" id="WSUT01000001">
    <property type="protein sequence ID" value="MWC42222.1"/>
    <property type="molecule type" value="Genomic_DNA"/>
</dbReference>
<dbReference type="PANTHER" id="PTHR43798:SF31">
    <property type="entry name" value="AB HYDROLASE SUPERFAMILY PROTEIN YCLE"/>
    <property type="match status" value="1"/>
</dbReference>
<dbReference type="InterPro" id="IPR029058">
    <property type="entry name" value="AB_hydrolase_fold"/>
</dbReference>
<dbReference type="SUPFAM" id="SSF53474">
    <property type="entry name" value="alpha/beta-Hydrolases"/>
    <property type="match status" value="1"/>
</dbReference>
<dbReference type="PRINTS" id="PR00412">
    <property type="entry name" value="EPOXHYDRLASE"/>
</dbReference>
<accession>A0A1G7MMY1</accession>
<dbReference type="Gene3D" id="3.40.50.1820">
    <property type="entry name" value="alpha/beta hydrolase"/>
    <property type="match status" value="1"/>
</dbReference>
<proteinExistence type="predicted"/>
<evidence type="ECO:0000313" key="3">
    <source>
        <dbReference type="EMBL" id="MWC42222.1"/>
    </source>
</evidence>
<dbReference type="GO" id="GO:0016020">
    <property type="term" value="C:membrane"/>
    <property type="evidence" value="ECO:0007669"/>
    <property type="project" value="TreeGrafter"/>
</dbReference>
<gene>
    <name evidence="3" type="ORF">GQR91_00920</name>
    <name evidence="4" type="ORF">SAMN05216557_104263</name>
</gene>
<evidence type="ECO:0000313" key="6">
    <source>
        <dbReference type="Proteomes" id="UP000436801"/>
    </source>
</evidence>
<dbReference type="RefSeq" id="WP_149682587.1">
    <property type="nucleotide sequence ID" value="NZ_FNBI01000004.1"/>
</dbReference>
<dbReference type="OrthoDB" id="9798888at2"/>
<name>A0A1G7MMY1_9SPHN</name>
<dbReference type="AlphaFoldDB" id="A0A1G7MMY1"/>
<reference evidence="4 5" key="1">
    <citation type="submission" date="2016-10" db="EMBL/GenBank/DDBJ databases">
        <authorList>
            <person name="Varghese N."/>
            <person name="Submissions S."/>
        </authorList>
    </citation>
    <scope>NUCLEOTIDE SEQUENCE [LARGE SCALE GENOMIC DNA]</scope>
    <source>
        <strain evidence="4 5">S7-754</strain>
    </source>
</reference>
<dbReference type="GO" id="GO:0016787">
    <property type="term" value="F:hydrolase activity"/>
    <property type="evidence" value="ECO:0007669"/>
    <property type="project" value="UniProtKB-KW"/>
</dbReference>